<reference evidence="2 3" key="1">
    <citation type="submission" date="2020-08" db="EMBL/GenBank/DDBJ databases">
        <title>Sequencing the genomes of 1000 actinobacteria strains.</title>
        <authorList>
            <person name="Klenk H.-P."/>
        </authorList>
    </citation>
    <scope>NUCLEOTIDE SEQUENCE [LARGE SCALE GENOMIC DNA]</scope>
    <source>
        <strain evidence="2 3">DSM 44593</strain>
    </source>
</reference>
<feature type="domain" description="N-acetyltransferase" evidence="1">
    <location>
        <begin position="6"/>
        <end position="184"/>
    </location>
</feature>
<comment type="caution">
    <text evidence="2">The sequence shown here is derived from an EMBL/GenBank/DDBJ whole genome shotgun (WGS) entry which is preliminary data.</text>
</comment>
<dbReference type="PROSITE" id="PS51186">
    <property type="entry name" value="GNAT"/>
    <property type="match status" value="1"/>
</dbReference>
<dbReference type="SUPFAM" id="SSF55729">
    <property type="entry name" value="Acyl-CoA N-acyltransferases (Nat)"/>
    <property type="match status" value="1"/>
</dbReference>
<name>A0A841DZA5_9ACTN</name>
<accession>A0A841DZA5</accession>
<dbReference type="Pfam" id="PF13508">
    <property type="entry name" value="Acetyltransf_7"/>
    <property type="match status" value="1"/>
</dbReference>
<keyword evidence="3" id="KW-1185">Reference proteome</keyword>
<dbReference type="InterPro" id="IPR000182">
    <property type="entry name" value="GNAT_dom"/>
</dbReference>
<dbReference type="AlphaFoldDB" id="A0A841DZA5"/>
<proteinExistence type="predicted"/>
<evidence type="ECO:0000259" key="1">
    <source>
        <dbReference type="PROSITE" id="PS51186"/>
    </source>
</evidence>
<dbReference type="RefSeq" id="WP_312862316.1">
    <property type="nucleotide sequence ID" value="NZ_BAABKT010000003.1"/>
</dbReference>
<dbReference type="EMBL" id="JACHLY010000001">
    <property type="protein sequence ID" value="MBB5996807.1"/>
    <property type="molecule type" value="Genomic_DNA"/>
</dbReference>
<dbReference type="GO" id="GO:0016747">
    <property type="term" value="F:acyltransferase activity, transferring groups other than amino-acyl groups"/>
    <property type="evidence" value="ECO:0007669"/>
    <property type="project" value="InterPro"/>
</dbReference>
<dbReference type="InterPro" id="IPR016181">
    <property type="entry name" value="Acyl_CoA_acyltransferase"/>
</dbReference>
<evidence type="ECO:0000313" key="3">
    <source>
        <dbReference type="Proteomes" id="UP000578077"/>
    </source>
</evidence>
<gene>
    <name evidence="2" type="ORF">HNR25_000558</name>
</gene>
<keyword evidence="2" id="KW-0808">Transferase</keyword>
<evidence type="ECO:0000313" key="2">
    <source>
        <dbReference type="EMBL" id="MBB5996807.1"/>
    </source>
</evidence>
<organism evidence="2 3">
    <name type="scientific">Streptomonospora salina</name>
    <dbReference type="NCBI Taxonomy" id="104205"/>
    <lineage>
        <taxon>Bacteria</taxon>
        <taxon>Bacillati</taxon>
        <taxon>Actinomycetota</taxon>
        <taxon>Actinomycetes</taxon>
        <taxon>Streptosporangiales</taxon>
        <taxon>Nocardiopsidaceae</taxon>
        <taxon>Streptomonospora</taxon>
    </lineage>
</organism>
<dbReference type="Gene3D" id="3.40.630.30">
    <property type="match status" value="1"/>
</dbReference>
<dbReference type="Proteomes" id="UP000578077">
    <property type="component" value="Unassembled WGS sequence"/>
</dbReference>
<protein>
    <submittedName>
        <fullName evidence="2">GNAT superfamily N-acetyltransferase</fullName>
    </submittedName>
</protein>
<sequence>MRTSEIELWELAAPAFLHALPALLEIYTAAMEPPAEQIPGRCSIMREHARQPRFGSVVALPRGGGDAAGFAYGFHGAGGQWWHDVITAELDRRGPGAGRHWFADSFEVAELHVLPGRQGRGTGRSLLEALTAVRKERTAVLSTPAGPTAARGLYRSCGFVDVLPEFRFPGSPHRPFTIMAAPLPLPAGGPRRPAGRSRAWLWTG</sequence>